<dbReference type="PANTHER" id="PTHR22748">
    <property type="entry name" value="AP ENDONUCLEASE"/>
    <property type="match status" value="1"/>
</dbReference>
<comment type="caution">
    <text evidence="7">The sequence shown here is derived from an EMBL/GenBank/DDBJ whole genome shotgun (WGS) entry which is preliminary data.</text>
</comment>
<evidence type="ECO:0000256" key="1">
    <source>
        <dbReference type="ARBA" id="ARBA00001946"/>
    </source>
</evidence>
<name>A0ABV7YYE1_9BACT</name>
<dbReference type="PROSITE" id="PS00726">
    <property type="entry name" value="AP_NUCLEASE_F1_1"/>
    <property type="match status" value="1"/>
</dbReference>
<evidence type="ECO:0000259" key="6">
    <source>
        <dbReference type="Pfam" id="PF03372"/>
    </source>
</evidence>
<dbReference type="Gene3D" id="3.60.10.10">
    <property type="entry name" value="Endonuclease/exonuclease/phosphatase"/>
    <property type="match status" value="1"/>
</dbReference>
<dbReference type="RefSeq" id="WP_379838729.1">
    <property type="nucleotide sequence ID" value="NZ_JBHRYQ010000001.1"/>
</dbReference>
<dbReference type="Pfam" id="PF03372">
    <property type="entry name" value="Exo_endo_phos"/>
    <property type="match status" value="1"/>
</dbReference>
<dbReference type="EC" id="3.1.11.2" evidence="7"/>
<evidence type="ECO:0000256" key="4">
    <source>
        <dbReference type="ARBA" id="ARBA00022801"/>
    </source>
</evidence>
<keyword evidence="8" id="KW-1185">Reference proteome</keyword>
<keyword evidence="4 7" id="KW-0378">Hydrolase</keyword>
<dbReference type="InterPro" id="IPR036691">
    <property type="entry name" value="Endo/exonu/phosph_ase_sf"/>
</dbReference>
<organism evidence="7 8">
    <name type="scientific">Lacihabitans lacunae</name>
    <dbReference type="NCBI Taxonomy" id="1028214"/>
    <lineage>
        <taxon>Bacteria</taxon>
        <taxon>Pseudomonadati</taxon>
        <taxon>Bacteroidota</taxon>
        <taxon>Cytophagia</taxon>
        <taxon>Cytophagales</taxon>
        <taxon>Leadbetterellaceae</taxon>
        <taxon>Lacihabitans</taxon>
    </lineage>
</organism>
<reference evidence="8" key="1">
    <citation type="journal article" date="2019" name="Int. J. Syst. Evol. Microbiol.">
        <title>The Global Catalogue of Microorganisms (GCM) 10K type strain sequencing project: providing services to taxonomists for standard genome sequencing and annotation.</title>
        <authorList>
            <consortium name="The Broad Institute Genomics Platform"/>
            <consortium name="The Broad Institute Genome Sequencing Center for Infectious Disease"/>
            <person name="Wu L."/>
            <person name="Ma J."/>
        </authorList>
    </citation>
    <scope>NUCLEOTIDE SEQUENCE [LARGE SCALE GENOMIC DNA]</scope>
    <source>
        <strain evidence="8">CECT 7956</strain>
    </source>
</reference>
<dbReference type="Proteomes" id="UP001595616">
    <property type="component" value="Unassembled WGS sequence"/>
</dbReference>
<protein>
    <submittedName>
        <fullName evidence="7">Exodeoxyribonuclease III</fullName>
        <ecNumber evidence="7">3.1.11.2</ecNumber>
    </submittedName>
</protein>
<dbReference type="NCBIfam" id="TIGR00195">
    <property type="entry name" value="exoDNase_III"/>
    <property type="match status" value="1"/>
</dbReference>
<sequence>MKIITFNVNGIRSALNKGLEEWLKVQNPDIFCIQEIKLSETELVEPIFLALGYHCLWYPAVKKGYAGVAILSKIKPETVQYGIGVEQYDSEGRTILADFGAFRVLSAYFPSGTTGDVRQEVKMSFLDDIYTFLNEEKLKDKPLFVCGDVNICHTEIDIHNPKANAKTSGFLPEERAWVSKFVDSGYIDCFRQINTEPHQYSWWSYRAGARGKNLGWRIDYIFGSENTKPLLKNAQIHADVFMSDHCPVSIEVDI</sequence>
<dbReference type="PANTHER" id="PTHR22748:SF6">
    <property type="entry name" value="DNA-(APURINIC OR APYRIMIDINIC SITE) ENDONUCLEASE"/>
    <property type="match status" value="1"/>
</dbReference>
<keyword evidence="3" id="KW-0479">Metal-binding</keyword>
<dbReference type="InterPro" id="IPR004808">
    <property type="entry name" value="AP_endonuc_1"/>
</dbReference>
<dbReference type="EMBL" id="JBHRYQ010000001">
    <property type="protein sequence ID" value="MFC3811877.1"/>
    <property type="molecule type" value="Genomic_DNA"/>
</dbReference>
<evidence type="ECO:0000256" key="5">
    <source>
        <dbReference type="ARBA" id="ARBA00022842"/>
    </source>
</evidence>
<evidence type="ECO:0000313" key="8">
    <source>
        <dbReference type="Proteomes" id="UP001595616"/>
    </source>
</evidence>
<dbReference type="InterPro" id="IPR020847">
    <property type="entry name" value="AP_endonuclease_F1_BS"/>
</dbReference>
<keyword evidence="5" id="KW-0460">Magnesium</keyword>
<proteinExistence type="inferred from homology"/>
<feature type="domain" description="Endonuclease/exonuclease/phosphatase" evidence="6">
    <location>
        <begin position="4"/>
        <end position="245"/>
    </location>
</feature>
<gene>
    <name evidence="7" type="ORF">ACFOOI_14535</name>
</gene>
<dbReference type="InterPro" id="IPR005135">
    <property type="entry name" value="Endo/exonuclease/phosphatase"/>
</dbReference>
<dbReference type="NCBIfam" id="TIGR00633">
    <property type="entry name" value="xth"/>
    <property type="match status" value="1"/>
</dbReference>
<dbReference type="CDD" id="cd10281">
    <property type="entry name" value="Nape_like_AP-endo"/>
    <property type="match status" value="1"/>
</dbReference>
<accession>A0ABV7YYE1</accession>
<comment type="similarity">
    <text evidence="2">Belongs to the DNA repair enzymes AP/ExoA family.</text>
</comment>
<comment type="cofactor">
    <cofactor evidence="1">
        <name>Mg(2+)</name>
        <dbReference type="ChEBI" id="CHEBI:18420"/>
    </cofactor>
</comment>
<dbReference type="SUPFAM" id="SSF56219">
    <property type="entry name" value="DNase I-like"/>
    <property type="match status" value="1"/>
</dbReference>
<dbReference type="PROSITE" id="PS51435">
    <property type="entry name" value="AP_NUCLEASE_F1_4"/>
    <property type="match status" value="1"/>
</dbReference>
<evidence type="ECO:0000256" key="3">
    <source>
        <dbReference type="ARBA" id="ARBA00022723"/>
    </source>
</evidence>
<evidence type="ECO:0000256" key="2">
    <source>
        <dbReference type="ARBA" id="ARBA00007092"/>
    </source>
</evidence>
<dbReference type="GO" id="GO:0008311">
    <property type="term" value="F:double-stranded DNA 3'-5' DNA exonuclease activity"/>
    <property type="evidence" value="ECO:0007669"/>
    <property type="project" value="UniProtKB-EC"/>
</dbReference>
<evidence type="ECO:0000313" key="7">
    <source>
        <dbReference type="EMBL" id="MFC3811877.1"/>
    </source>
</evidence>